<name>A0A8H6IDQ5_9AGAR</name>
<feature type="region of interest" description="Disordered" evidence="1">
    <location>
        <begin position="239"/>
        <end position="367"/>
    </location>
</feature>
<feature type="compositionally biased region" description="Polar residues" evidence="1">
    <location>
        <begin position="264"/>
        <end position="276"/>
    </location>
</feature>
<protein>
    <submittedName>
        <fullName evidence="2">Uncharacterized protein</fullName>
    </submittedName>
</protein>
<sequence length="367" mass="38982">MQGKGLLGAQNNHHSGMNASSNTTGNTRLNIGNPDMAAAMSGKLGNVPSFSSASSPMPPHLQQQQHHLQPISASLSSASSTGSLGQLQGHPGALGPKGSFGGAANPDGASSSTAESDPKIAAMLEINAELLNICMAFQARGVPTSDMRYQQYQSKLQGNLHFLAQVMDPNAPQNASQMPHPHLEPPPAVDFASMDRIQQLYAGLPTLFAKEISRRQQMNMIMSAQQRGQNLNINIAPSSVANSGPTPPGSANGIMSNAMGGNNGAQSISANSVSNNLKRERTEEQLVDGVGPVERISNKRRDTGENKSMMPPPSSIPVGMTPDQQQQVQAQQQMQMQQRMQQQQHMMAQQQQRQQRTPIAAAAAAAE</sequence>
<feature type="compositionally biased region" description="Polar residues" evidence="1">
    <location>
        <begin position="9"/>
        <end position="30"/>
    </location>
</feature>
<accession>A0A8H6IDQ5</accession>
<evidence type="ECO:0000313" key="2">
    <source>
        <dbReference type="EMBL" id="KAF6762472.1"/>
    </source>
</evidence>
<reference evidence="2 3" key="1">
    <citation type="submission" date="2020-07" db="EMBL/GenBank/DDBJ databases">
        <title>Comparative genomics of pyrophilous fungi reveals a link between fire events and developmental genes.</title>
        <authorList>
            <consortium name="DOE Joint Genome Institute"/>
            <person name="Steindorff A.S."/>
            <person name="Carver A."/>
            <person name="Calhoun S."/>
            <person name="Stillman K."/>
            <person name="Liu H."/>
            <person name="Lipzen A."/>
            <person name="Pangilinan J."/>
            <person name="Labutti K."/>
            <person name="Bruns T.D."/>
            <person name="Grigoriev I.V."/>
        </authorList>
    </citation>
    <scope>NUCLEOTIDE SEQUENCE [LARGE SCALE GENOMIC DNA]</scope>
    <source>
        <strain evidence="2 3">CBS 144469</strain>
    </source>
</reference>
<dbReference type="Proteomes" id="UP000521943">
    <property type="component" value="Unassembled WGS sequence"/>
</dbReference>
<organism evidence="2 3">
    <name type="scientific">Ephemerocybe angulata</name>
    <dbReference type="NCBI Taxonomy" id="980116"/>
    <lineage>
        <taxon>Eukaryota</taxon>
        <taxon>Fungi</taxon>
        <taxon>Dikarya</taxon>
        <taxon>Basidiomycota</taxon>
        <taxon>Agaricomycotina</taxon>
        <taxon>Agaricomycetes</taxon>
        <taxon>Agaricomycetidae</taxon>
        <taxon>Agaricales</taxon>
        <taxon>Agaricineae</taxon>
        <taxon>Psathyrellaceae</taxon>
        <taxon>Ephemerocybe</taxon>
    </lineage>
</organism>
<keyword evidence="3" id="KW-1185">Reference proteome</keyword>
<dbReference type="OrthoDB" id="2530523at2759"/>
<gene>
    <name evidence="2" type="ORF">DFP72DRAFT_558704</name>
</gene>
<dbReference type="EMBL" id="JACGCI010000007">
    <property type="protein sequence ID" value="KAF6762472.1"/>
    <property type="molecule type" value="Genomic_DNA"/>
</dbReference>
<feature type="compositionally biased region" description="Basic and acidic residues" evidence="1">
    <location>
        <begin position="296"/>
        <end position="305"/>
    </location>
</feature>
<feature type="compositionally biased region" description="Low complexity" evidence="1">
    <location>
        <begin position="324"/>
        <end position="367"/>
    </location>
</feature>
<comment type="caution">
    <text evidence="2">The sequence shown here is derived from an EMBL/GenBank/DDBJ whole genome shotgun (WGS) entry which is preliminary data.</text>
</comment>
<evidence type="ECO:0000313" key="3">
    <source>
        <dbReference type="Proteomes" id="UP000521943"/>
    </source>
</evidence>
<proteinExistence type="predicted"/>
<evidence type="ECO:0000256" key="1">
    <source>
        <dbReference type="SAM" id="MobiDB-lite"/>
    </source>
</evidence>
<dbReference type="AlphaFoldDB" id="A0A8H6IDQ5"/>
<feature type="compositionally biased region" description="Low complexity" evidence="1">
    <location>
        <begin position="48"/>
        <end position="89"/>
    </location>
</feature>
<feature type="region of interest" description="Disordered" evidence="1">
    <location>
        <begin position="1"/>
        <end position="115"/>
    </location>
</feature>